<evidence type="ECO:0000313" key="6">
    <source>
        <dbReference type="EMBL" id="ERT67549.1"/>
    </source>
</evidence>
<dbReference type="EMBL" id="AXZF01000112">
    <property type="protein sequence ID" value="ERT67549.1"/>
    <property type="molecule type" value="Genomic_DNA"/>
</dbReference>
<dbReference type="Pfam" id="PF25601">
    <property type="entry name" value="AAA_lid_14"/>
    <property type="match status" value="1"/>
</dbReference>
<dbReference type="InterPro" id="IPR009057">
    <property type="entry name" value="Homeodomain-like_sf"/>
</dbReference>
<accession>U7V8S2</accession>
<dbReference type="InterPro" id="IPR029016">
    <property type="entry name" value="GAF-like_dom_sf"/>
</dbReference>
<dbReference type="RefSeq" id="WP_023051926.1">
    <property type="nucleotide sequence ID" value="NZ_CP173062.2"/>
</dbReference>
<dbReference type="SUPFAM" id="SSF52540">
    <property type="entry name" value="P-loop containing nucleoside triphosphate hydrolases"/>
    <property type="match status" value="1"/>
</dbReference>
<dbReference type="InterPro" id="IPR058031">
    <property type="entry name" value="AAA_lid_NorR"/>
</dbReference>
<dbReference type="Gene3D" id="1.10.10.60">
    <property type="entry name" value="Homeodomain-like"/>
    <property type="match status" value="1"/>
</dbReference>
<comment type="caution">
    <text evidence="6">The sequence shown here is derived from an EMBL/GenBank/DDBJ whole genome shotgun (WGS) entry which is preliminary data.</text>
</comment>
<dbReference type="Pfam" id="PF00158">
    <property type="entry name" value="Sigma54_activat"/>
    <property type="match status" value="1"/>
</dbReference>
<protein>
    <submittedName>
        <fullName evidence="6">Sigma-54 interaction domain protein</fullName>
    </submittedName>
</protein>
<dbReference type="Gene3D" id="1.10.8.60">
    <property type="match status" value="1"/>
</dbReference>
<name>U7V8S2_9FUSO</name>
<dbReference type="GO" id="GO:0006355">
    <property type="term" value="P:regulation of DNA-templated transcription"/>
    <property type="evidence" value="ECO:0007669"/>
    <property type="project" value="InterPro"/>
</dbReference>
<dbReference type="InterPro" id="IPR002197">
    <property type="entry name" value="HTH_Fis"/>
</dbReference>
<feature type="domain" description="Sigma-54 factor interaction" evidence="5">
    <location>
        <begin position="237"/>
        <end position="461"/>
    </location>
</feature>
<evidence type="ECO:0000256" key="4">
    <source>
        <dbReference type="ARBA" id="ARBA00023163"/>
    </source>
</evidence>
<dbReference type="PROSITE" id="PS50045">
    <property type="entry name" value="SIGMA54_INTERACT_4"/>
    <property type="match status" value="1"/>
</dbReference>
<gene>
    <name evidence="6" type="ORF">HMPREF0202_02394</name>
</gene>
<keyword evidence="2" id="KW-0067">ATP-binding</keyword>
<dbReference type="Pfam" id="PF02954">
    <property type="entry name" value="HTH_8"/>
    <property type="match status" value="1"/>
</dbReference>
<dbReference type="Proteomes" id="UP000017081">
    <property type="component" value="Unassembled WGS sequence"/>
</dbReference>
<evidence type="ECO:0000313" key="7">
    <source>
        <dbReference type="Proteomes" id="UP000017081"/>
    </source>
</evidence>
<dbReference type="eggNOG" id="COG3829">
    <property type="taxonomic scope" value="Bacteria"/>
</dbReference>
<dbReference type="GO" id="GO:0005524">
    <property type="term" value="F:ATP binding"/>
    <property type="evidence" value="ECO:0007669"/>
    <property type="project" value="UniProtKB-KW"/>
</dbReference>
<dbReference type="InterPro" id="IPR027417">
    <property type="entry name" value="P-loop_NTPase"/>
</dbReference>
<organism evidence="6 7">
    <name type="scientific">Cetobacterium somerae ATCC BAA-474</name>
    <dbReference type="NCBI Taxonomy" id="1319815"/>
    <lineage>
        <taxon>Bacteria</taxon>
        <taxon>Fusobacteriati</taxon>
        <taxon>Fusobacteriota</taxon>
        <taxon>Fusobacteriia</taxon>
        <taxon>Fusobacteriales</taxon>
        <taxon>Fusobacteriaceae</taxon>
        <taxon>Cetobacterium</taxon>
    </lineage>
</organism>
<dbReference type="Gene3D" id="3.40.50.300">
    <property type="entry name" value="P-loop containing nucleotide triphosphate hydrolases"/>
    <property type="match status" value="1"/>
</dbReference>
<dbReference type="AlphaFoldDB" id="U7V8S2"/>
<dbReference type="Gene3D" id="3.30.450.40">
    <property type="match status" value="1"/>
</dbReference>
<keyword evidence="1" id="KW-0547">Nucleotide-binding</keyword>
<evidence type="ECO:0000259" key="5">
    <source>
        <dbReference type="PROSITE" id="PS50045"/>
    </source>
</evidence>
<keyword evidence="4" id="KW-0804">Transcription</keyword>
<keyword evidence="3" id="KW-0805">Transcription regulation</keyword>
<keyword evidence="7" id="KW-1185">Reference proteome</keyword>
<dbReference type="STRING" id="1319815.HMPREF0202_02394"/>
<dbReference type="CDD" id="cd00009">
    <property type="entry name" value="AAA"/>
    <property type="match status" value="1"/>
</dbReference>
<dbReference type="InterPro" id="IPR002078">
    <property type="entry name" value="Sigma_54_int"/>
</dbReference>
<evidence type="ECO:0000256" key="3">
    <source>
        <dbReference type="ARBA" id="ARBA00023015"/>
    </source>
</evidence>
<dbReference type="SUPFAM" id="SSF46689">
    <property type="entry name" value="Homeodomain-like"/>
    <property type="match status" value="1"/>
</dbReference>
<evidence type="ECO:0000256" key="1">
    <source>
        <dbReference type="ARBA" id="ARBA00022741"/>
    </source>
</evidence>
<dbReference type="GO" id="GO:0043565">
    <property type="term" value="F:sequence-specific DNA binding"/>
    <property type="evidence" value="ECO:0007669"/>
    <property type="project" value="InterPro"/>
</dbReference>
<evidence type="ECO:0000256" key="2">
    <source>
        <dbReference type="ARBA" id="ARBA00022840"/>
    </source>
</evidence>
<proteinExistence type="predicted"/>
<dbReference type="HOGENOM" id="CLU_000445_8_1_0"/>
<reference evidence="6 7" key="1">
    <citation type="submission" date="2013-08" db="EMBL/GenBank/DDBJ databases">
        <authorList>
            <person name="Weinstock G."/>
            <person name="Sodergren E."/>
            <person name="Wylie T."/>
            <person name="Fulton L."/>
            <person name="Fulton R."/>
            <person name="Fronick C."/>
            <person name="O'Laughlin M."/>
            <person name="Godfrey J."/>
            <person name="Miner T."/>
            <person name="Herter B."/>
            <person name="Appelbaum E."/>
            <person name="Cordes M."/>
            <person name="Lek S."/>
            <person name="Wollam A."/>
            <person name="Pepin K.H."/>
            <person name="Palsikar V.B."/>
            <person name="Mitreva M."/>
            <person name="Wilson R.K."/>
        </authorList>
    </citation>
    <scope>NUCLEOTIDE SEQUENCE [LARGE SCALE GENOMIC DNA]</scope>
    <source>
        <strain evidence="6 7">ATCC BAA-474</strain>
    </source>
</reference>
<dbReference type="PANTHER" id="PTHR32071">
    <property type="entry name" value="TRANSCRIPTIONAL REGULATORY PROTEIN"/>
    <property type="match status" value="1"/>
</dbReference>
<sequence>MNSNLQEFLVALSEINAIEIEVVNTDKVRVFSTGVYKERIGEISDECLYEKVISEKRTILIESPKNNKECKVCFNNRCLKKIILATPLTYKEQILGAISIFSFSLSKRDEILEKITLYTDILKKISRQITDSFFIENYSELYHEIFLKMKKAVFILNENGQVIDYNRSANSYFSMFKELRGKKVIINFKEDNNYVLSIGNISLEVKAEIKSFENKRSFIIFKKSNKFVFEDNFDQLLIGKSKAILELNRKIKMVSNSKIPVMIKGEVGSDEEIIGKLIHNLSERRNKKYVSINCRDEDEEHLEEKIFGNDFNKNLKIGLLENLDGGTLFIEEIECMPIHIQKKLLYYLRTSMIIPENSEKQIISDVRIIVSTRIDLLEKVRQNKFIENLFYAIDSVKIEMPGLKYRKDDMDEIVEYLIEKHSKIQNKKIDGINEKAKKLLIESEWKGNWKELDNALKVIVELTPDDNEIGIENIPERIKELHITKDMKFRKIRKIAEVEKEEIIAALSQFGTDTDAKQIVAKKLGIGVATLYRKIEKYQIDKKSLI</sequence>